<dbReference type="GO" id="GO:0045159">
    <property type="term" value="F:myosin II binding"/>
    <property type="evidence" value="ECO:0007669"/>
    <property type="project" value="TreeGrafter"/>
</dbReference>
<feature type="repeat" description="WD" evidence="3">
    <location>
        <begin position="271"/>
        <end position="300"/>
    </location>
</feature>
<dbReference type="Gene3D" id="2.130.10.10">
    <property type="entry name" value="YVTN repeat-like/Quinoprotein amine dehydrogenase"/>
    <property type="match status" value="1"/>
</dbReference>
<keyword evidence="3" id="KW-0853">WD repeat</keyword>
<dbReference type="GO" id="GO:0019905">
    <property type="term" value="F:syntaxin binding"/>
    <property type="evidence" value="ECO:0007669"/>
    <property type="project" value="TreeGrafter"/>
</dbReference>
<dbReference type="GO" id="GO:0005737">
    <property type="term" value="C:cytoplasm"/>
    <property type="evidence" value="ECO:0007669"/>
    <property type="project" value="TreeGrafter"/>
</dbReference>
<dbReference type="InterPro" id="IPR001680">
    <property type="entry name" value="WD40_rpt"/>
</dbReference>
<sequence>MAVPHQEIEVRDTARAWRDTLILHLHFTGIMAGFLRGKQAGIQNDLSASIRPELFTPDYQARYGINSQISCFAYDPVQSLLAIGTSESKFGAGKIYIFGQRRVQKVLQPPRATSFHSLYFSANHIVSLDRKNELGLWDLDTGARVGAQVVAGIVVAMVVDPMLDWAFIGLQNGDIVAYDLDRHSMSRSFRLPNFWKEKDPSARAVTLVCMAMHPRDVGKLLIGYTHGAVTYSFKQNKPTQYFEYSVPRGAPGGNGAAMDTIRKPRLTHALWHPSGTFILTAHDDGSLVFWDQKDPKIVLARTLTATGIELPTSGPVQPAFVEPYTRIAWCCKDNCDDSALLIAGGHPSTSTENSLTFIDLGLTPVYATSSWQVLANYFHGKRSIPLTLPPGAQAVDFILLPRSSPHFNGAQDPIAVIALLGAGELLTLSFPSGYPISPTNQLHPSTFFVHPFITKVHVSSLERPRWLSMVEKRDQGEPILKGGAEGARPRKRFEERTIIQAAHADSIIRIWDSGHADEIENAQPIQVDIARALNRYDDVDISCMSMASNTGEFVVGTRTGEAIVYRWGKNRFHGNAESPPIDPNPKGLTDISSRAEPNLKEGLQPFVLYEMMMGPITAVKLSNVGFVAVGSELGFLTIIDLRGPQIIYQAPMTDFAKQEKRGSLFKSGHSRSESAPQKEWPVIMEFGVMTLDEDKYSSICCFVGTNLGKVITFKLLPAANGTYSVQLAGVLALDSKVISLNAIEVNTGRPAVATGQTVAGLRDGRQVNGAVVAVTQTEIRIFHPANSKGASKEFDNMLCDAASVAELELQGYAIVAVFGDRTARAFSIPALKEIGKADLPTVDPTRITGTVVTQTGDVFAWTGPSELEVIHVWGTGKALEESPDVLLNPKLECPPRPTISNLQWISGTQYVSVLDLDILVGGAERPPSKRMLAAAAAEQRAARQGGAAGSAAVGGAQEGWGSYLSRQLAERTEKLNIMGDGMDNLQVQSQGWADDVSKYMGKQKRGLVMGALKSKFF</sequence>
<dbReference type="EMBL" id="LUKN01001934">
    <property type="protein sequence ID" value="OAQ99959.1"/>
    <property type="molecule type" value="Genomic_DNA"/>
</dbReference>
<dbReference type="PANTHER" id="PTHR10241:SF25">
    <property type="entry name" value="TOMOSYN, ISOFORM C"/>
    <property type="match status" value="1"/>
</dbReference>
<dbReference type="Proteomes" id="UP000243081">
    <property type="component" value="Unassembled WGS sequence"/>
</dbReference>
<accession>A0A179IDX6</accession>
<dbReference type="SUPFAM" id="SSF50978">
    <property type="entry name" value="WD40 repeat-like"/>
    <property type="match status" value="2"/>
</dbReference>
<dbReference type="AlphaFoldDB" id="A0A179IDX6"/>
<gene>
    <name evidence="5" type="ORF">LLEC1_05718</name>
</gene>
<keyword evidence="2" id="KW-0268">Exocytosis</keyword>
<dbReference type="InterPro" id="IPR013905">
    <property type="entry name" value="Lgl_C_dom"/>
</dbReference>
<evidence type="ECO:0000256" key="1">
    <source>
        <dbReference type="ARBA" id="ARBA00008070"/>
    </source>
</evidence>
<dbReference type="InterPro" id="IPR015943">
    <property type="entry name" value="WD40/YVTN_repeat-like_dom_sf"/>
</dbReference>
<dbReference type="GO" id="GO:0006887">
    <property type="term" value="P:exocytosis"/>
    <property type="evidence" value="ECO:0007669"/>
    <property type="project" value="UniProtKB-KW"/>
</dbReference>
<dbReference type="GO" id="GO:0006893">
    <property type="term" value="P:Golgi to plasma membrane transport"/>
    <property type="evidence" value="ECO:0007669"/>
    <property type="project" value="TreeGrafter"/>
</dbReference>
<dbReference type="PROSITE" id="PS50082">
    <property type="entry name" value="WD_REPEATS_2"/>
    <property type="match status" value="1"/>
</dbReference>
<dbReference type="OMA" id="QIYVFGQ"/>
<evidence type="ECO:0000259" key="4">
    <source>
        <dbReference type="Pfam" id="PF08596"/>
    </source>
</evidence>
<dbReference type="Pfam" id="PF08596">
    <property type="entry name" value="Lgl_C"/>
    <property type="match status" value="1"/>
</dbReference>
<dbReference type="OrthoDB" id="19944at2759"/>
<feature type="domain" description="Lethal giant larvae (Lgl)-like C-terminal" evidence="4">
    <location>
        <begin position="539"/>
        <end position="929"/>
    </location>
</feature>
<evidence type="ECO:0000313" key="5">
    <source>
        <dbReference type="EMBL" id="OAQ99959.1"/>
    </source>
</evidence>
<keyword evidence="6" id="KW-1185">Reference proteome</keyword>
<protein>
    <recommendedName>
        <fullName evidence="4">Lethal giant larvae (Lgl)-like C-terminal domain-containing protein</fullName>
    </recommendedName>
</protein>
<dbReference type="PANTHER" id="PTHR10241">
    <property type="entry name" value="LETHAL 2 GIANT LARVAE PROTEIN"/>
    <property type="match status" value="1"/>
</dbReference>
<evidence type="ECO:0000256" key="3">
    <source>
        <dbReference type="PROSITE-ProRule" id="PRU00221"/>
    </source>
</evidence>
<proteinExistence type="inferred from homology"/>
<organism evidence="5 6">
    <name type="scientific">Cordyceps confragosa</name>
    <name type="common">Lecanicillium lecanii</name>
    <dbReference type="NCBI Taxonomy" id="2714763"/>
    <lineage>
        <taxon>Eukaryota</taxon>
        <taxon>Fungi</taxon>
        <taxon>Dikarya</taxon>
        <taxon>Ascomycota</taxon>
        <taxon>Pezizomycotina</taxon>
        <taxon>Sordariomycetes</taxon>
        <taxon>Hypocreomycetidae</taxon>
        <taxon>Hypocreales</taxon>
        <taxon>Cordycipitaceae</taxon>
        <taxon>Akanthomyces</taxon>
    </lineage>
</organism>
<dbReference type="InterPro" id="IPR036322">
    <property type="entry name" value="WD40_repeat_dom_sf"/>
</dbReference>
<name>A0A179IDX6_CORDF</name>
<dbReference type="GO" id="GO:0005886">
    <property type="term" value="C:plasma membrane"/>
    <property type="evidence" value="ECO:0007669"/>
    <property type="project" value="TreeGrafter"/>
</dbReference>
<evidence type="ECO:0000313" key="6">
    <source>
        <dbReference type="Proteomes" id="UP000243081"/>
    </source>
</evidence>
<comment type="caution">
    <text evidence="5">The sequence shown here is derived from an EMBL/GenBank/DDBJ whole genome shotgun (WGS) entry which is preliminary data.</text>
</comment>
<evidence type="ECO:0000256" key="2">
    <source>
        <dbReference type="ARBA" id="ARBA00022483"/>
    </source>
</evidence>
<reference evidence="5 6" key="1">
    <citation type="submission" date="2016-03" db="EMBL/GenBank/DDBJ databases">
        <title>Fine-scale spatial genetic structure of a fungal parasite of coffee scale insects.</title>
        <authorList>
            <person name="Jackson D."/>
            <person name="Zemenick K.A."/>
            <person name="Malloure B."/>
            <person name="Quandt C.A."/>
            <person name="James T.Y."/>
        </authorList>
    </citation>
    <scope>NUCLEOTIDE SEQUENCE [LARGE SCALE GENOMIC DNA]</scope>
    <source>
        <strain evidence="5 6">UM487</strain>
    </source>
</reference>
<dbReference type="GO" id="GO:0005096">
    <property type="term" value="F:GTPase activator activity"/>
    <property type="evidence" value="ECO:0007669"/>
    <property type="project" value="TreeGrafter"/>
</dbReference>
<comment type="similarity">
    <text evidence="1">Belongs to the WD repeat L(2)GL family.</text>
</comment>
<dbReference type="FunFam" id="2.130.10.10:FF:000848">
    <property type="entry name" value="SNARE-dependent exocytosis protein (Sro7), putative"/>
    <property type="match status" value="1"/>
</dbReference>